<reference evidence="2 3" key="1">
    <citation type="submission" date="2017-07" db="EMBL/GenBank/DDBJ databases">
        <title>Draft whole genome sequences of clinical Proprionibacteriaceae strains.</title>
        <authorList>
            <person name="Bernier A.-M."/>
            <person name="Bernard K."/>
            <person name="Domingo M.-C."/>
        </authorList>
    </citation>
    <scope>NUCLEOTIDE SEQUENCE [LARGE SCALE GENOMIC DNA]</scope>
    <source>
        <strain evidence="2 3">NML 030167</strain>
    </source>
</reference>
<name>A0A255G2G6_9ACTN</name>
<dbReference type="SUPFAM" id="SSF54593">
    <property type="entry name" value="Glyoxalase/Bleomycin resistance protein/Dihydroxybiphenyl dioxygenase"/>
    <property type="match status" value="2"/>
</dbReference>
<sequence>MHLENLVVDARDPRGLGGFWAAALGAEPITEGPDIFEARLRYSDDQFLDLCFPLVDDPVVGTPRLHPDLSGGVRQSEVVERLLELGAARLDIGQGSVPWVVLADPEGHPFCVMEERAEYAGRGALAALPLDSADPARDLEFWVLLTGWEQVVGGSVPATLSHPSGLGPLLELCPQVEPKVRKNRMHLDLRYDADDDREGWARRIEAAGGSRYDPGWGEVPWELWRDPSGNEFCLLG</sequence>
<dbReference type="InterPro" id="IPR029068">
    <property type="entry name" value="Glyas_Bleomycin-R_OHBP_Dase"/>
</dbReference>
<evidence type="ECO:0000259" key="1">
    <source>
        <dbReference type="Pfam" id="PF18029"/>
    </source>
</evidence>
<dbReference type="PANTHER" id="PTHR35908">
    <property type="entry name" value="HYPOTHETICAL FUSION PROTEIN"/>
    <property type="match status" value="1"/>
</dbReference>
<protein>
    <submittedName>
        <fullName evidence="2">Glyoxalase-like domain protein</fullName>
    </submittedName>
</protein>
<proteinExistence type="predicted"/>
<dbReference type="Pfam" id="PF18029">
    <property type="entry name" value="Glyoxalase_6"/>
    <property type="match status" value="2"/>
</dbReference>
<dbReference type="Proteomes" id="UP000215896">
    <property type="component" value="Unassembled WGS sequence"/>
</dbReference>
<comment type="caution">
    <text evidence="2">The sequence shown here is derived from an EMBL/GenBank/DDBJ whole genome shotgun (WGS) entry which is preliminary data.</text>
</comment>
<feature type="domain" description="Glyoxalase-like" evidence="1">
    <location>
        <begin position="6"/>
        <end position="113"/>
    </location>
</feature>
<gene>
    <name evidence="2" type="ORF">CGZ94_18700</name>
</gene>
<dbReference type="InterPro" id="IPR041581">
    <property type="entry name" value="Glyoxalase_6"/>
</dbReference>
<evidence type="ECO:0000313" key="2">
    <source>
        <dbReference type="EMBL" id="OYO09682.1"/>
    </source>
</evidence>
<organism evidence="2 3">
    <name type="scientific">Enemella evansiae</name>
    <dbReference type="NCBI Taxonomy" id="2016499"/>
    <lineage>
        <taxon>Bacteria</taxon>
        <taxon>Bacillati</taxon>
        <taxon>Actinomycetota</taxon>
        <taxon>Actinomycetes</taxon>
        <taxon>Propionibacteriales</taxon>
        <taxon>Propionibacteriaceae</taxon>
        <taxon>Enemella</taxon>
    </lineage>
</organism>
<dbReference type="PANTHER" id="PTHR35908:SF1">
    <property type="entry name" value="CONSERVED PROTEIN"/>
    <property type="match status" value="1"/>
</dbReference>
<keyword evidence="3" id="KW-1185">Reference proteome</keyword>
<dbReference type="AlphaFoldDB" id="A0A255G2G6"/>
<dbReference type="RefSeq" id="WP_094406688.1">
    <property type="nucleotide sequence ID" value="NZ_NMVO01000017.1"/>
</dbReference>
<feature type="domain" description="Glyoxalase-like" evidence="1">
    <location>
        <begin position="130"/>
        <end position="235"/>
    </location>
</feature>
<dbReference type="Gene3D" id="3.10.180.10">
    <property type="entry name" value="2,3-Dihydroxybiphenyl 1,2-Dioxygenase, domain 1"/>
    <property type="match status" value="2"/>
</dbReference>
<accession>A0A255G2G6</accession>
<dbReference type="OrthoDB" id="15077at2"/>
<evidence type="ECO:0000313" key="3">
    <source>
        <dbReference type="Proteomes" id="UP000215896"/>
    </source>
</evidence>
<dbReference type="EMBL" id="NMVO01000017">
    <property type="protein sequence ID" value="OYO09682.1"/>
    <property type="molecule type" value="Genomic_DNA"/>
</dbReference>